<reference evidence="2 3" key="1">
    <citation type="submission" date="2024-01" db="EMBL/GenBank/DDBJ databases">
        <title>Complete genome of Cladobotryum mycophilum ATHUM6906.</title>
        <authorList>
            <person name="Christinaki A.C."/>
            <person name="Myridakis A.I."/>
            <person name="Kouvelis V.N."/>
        </authorList>
    </citation>
    <scope>NUCLEOTIDE SEQUENCE [LARGE SCALE GENOMIC DNA]</scope>
    <source>
        <strain evidence="2 3">ATHUM6906</strain>
    </source>
</reference>
<feature type="region of interest" description="Disordered" evidence="1">
    <location>
        <begin position="523"/>
        <end position="598"/>
    </location>
</feature>
<evidence type="ECO:0000313" key="2">
    <source>
        <dbReference type="EMBL" id="KAK5994712.1"/>
    </source>
</evidence>
<proteinExistence type="predicted"/>
<dbReference type="EMBL" id="JAVFKD010000005">
    <property type="protein sequence ID" value="KAK5994712.1"/>
    <property type="molecule type" value="Genomic_DNA"/>
</dbReference>
<feature type="region of interest" description="Disordered" evidence="1">
    <location>
        <begin position="1"/>
        <end position="35"/>
    </location>
</feature>
<organism evidence="2 3">
    <name type="scientific">Cladobotryum mycophilum</name>
    <dbReference type="NCBI Taxonomy" id="491253"/>
    <lineage>
        <taxon>Eukaryota</taxon>
        <taxon>Fungi</taxon>
        <taxon>Dikarya</taxon>
        <taxon>Ascomycota</taxon>
        <taxon>Pezizomycotina</taxon>
        <taxon>Sordariomycetes</taxon>
        <taxon>Hypocreomycetidae</taxon>
        <taxon>Hypocreales</taxon>
        <taxon>Hypocreaceae</taxon>
        <taxon>Cladobotryum</taxon>
    </lineage>
</organism>
<feature type="compositionally biased region" description="Low complexity" evidence="1">
    <location>
        <begin position="677"/>
        <end position="686"/>
    </location>
</feature>
<protein>
    <submittedName>
        <fullName evidence="2">Uncharacterized protein</fullName>
    </submittedName>
</protein>
<feature type="region of interest" description="Disordered" evidence="1">
    <location>
        <begin position="628"/>
        <end position="694"/>
    </location>
</feature>
<name>A0ABR0SRZ8_9HYPO</name>
<sequence>MKRRGRAGPGDHGTRKKQKIDDEANLGGTVGDALTPREEAKPYRLGIARLSLDSMDFTWERGKNRPLDEGHARKFCSAFGKGALLRQAEENYLVVTCSRAAAEKAFANVDPATAASDLPVLDFVGLTGERARVLAGQHRMAGLKMHVEARKLGHDELWWTCEVYDAKLPPDLALGLSVNRQDIRLPDGHGEVWMQLAAASERDRDLFSGNRASVEARIQARLHLGGDAKFPLRRFLTLWRNTAWRDFITRWCSVSLGKENFTVSAWSVLASRRIDAFWFDRLEAVLSTLSVIDSCVRTSVAPSYFILARDWELLGEAFERGGSLDALVDDLFFPQEGQRRRGFLTHAARPDYDKLHGFLRGRPDLAFPPFLHLTEMKRDESERLKLVMMHVVAWVDPASLSTKKIESNGHSLLRDDLTTALEGVPGVSGDLGEMAASIQTGVLNYSVDLLDDLRALRGSDLEVLPGQAGPAYGDRFVRGPFWPGLLEVVRGLLPSLPLRWERPSPAAEGGLVAAKAHLHRGAALDRLSSKPRGAPARADTTRVVPSSIDEDDLRSDPAMDEMVGSAPAARTIDLARSPPTPSPRSPGNRSEGAPGVFPEARGIGLYPARLPPSLRRCFYQNREAAPAGSGSEFRFADTPAPDESAGAVDPNASGDEGYYNDGLPSHASLYESDGDSDTGSSQQGRQNTANGVRNGEFVLNPTKLASIVCSDRFDAQRAMSLLQTGHSIDYGRQGFRVRPDDELRPEFFLDFLSVIGRPLCALSPENPFTFFDSVKLTLKNWASSYNDKHVRHLLPFSLAGRTFRIASGGANESWFIVMHPRQAEDTSTRRPRRVGTALSHARATLLSVFIVNTLETELQGRGVDSSWSLGGPAVAEMGLIDWAVFQKHFMDGWAEFARHQSDLFWAGVSPAFHAYGYGANYRIRTDDSEFLSMEETLLDSDDELDHGSDLGSDGESNAGSDDDLRGRLSPSPEDVEESDGDEREGEESSLGESSAAARHEASGSVADDEPSEREKAVLGCIDKTPGLSSLKTALDHMYKMESVESISYALACNINCLSGKSWGNAGVPLCLLGDLKRLKEQYGNFTCTRPPTSVSDAVAPVAYNMAKENYGAEILDLGYFQCYSNIKRAIRFRPEQLLVTKAIPTGALTLHMGGAGLSGKARETQQRLLRHLSLTDRGAPKPFARERRFIHKCIETGQFAFRMEQVVSVRVSGLRHEKQNSANVLRPIVQLVSFFSKERGSYDSMLRAFPSNAFPGILTSFATIFETVIDEMHRRFAAGNGQGLPLPSAEGVAAIDRLANFCFTGDPRCLPTAIFENLGTLRHLQHHAWPYISKAKLDLYRGSMNMVSWPKGRNDGPRLLHTAALAFYYGLEVAANRGTHLWVQHMIEQRRSKGDVVLRVFEHHLIPEVQQFFCYRMKIALRAVEGIATAVTDAIDCLDQWAAIKEADACFTVEWLKRIKARLFSAFNNRVKVEITGLRDFASLLVKALYTESEGKRYASKNMTWLITLRAMVPLYATGNKTHDRLDWEACLIIALQRYRVSWLLGTSRATLTSQIIRELSSSSETLSMSILSALSGSLKRKALESDERRRAAQRQRVNRRIDFGHHLPFAHVPSMIDDGFRGIENHFGNKGGDPQVMGHYRRARQCLEVSMGEPLVNLMLMLVLTLAASSPMVTVKNGTFDFSVTSHSKDRADFAASLVTRMLWFLKPSAFTIENTPEMYGITEMTKKIEHKCVPNRMLVALQWTAKPYTTRRNPRNSDIRLLDEAVL</sequence>
<accession>A0ABR0SRZ8</accession>
<keyword evidence="3" id="KW-1185">Reference proteome</keyword>
<feature type="region of interest" description="Disordered" evidence="1">
    <location>
        <begin position="941"/>
        <end position="1014"/>
    </location>
</feature>
<evidence type="ECO:0000313" key="3">
    <source>
        <dbReference type="Proteomes" id="UP001338125"/>
    </source>
</evidence>
<comment type="caution">
    <text evidence="2">The sequence shown here is derived from an EMBL/GenBank/DDBJ whole genome shotgun (WGS) entry which is preliminary data.</text>
</comment>
<evidence type="ECO:0000256" key="1">
    <source>
        <dbReference type="SAM" id="MobiDB-lite"/>
    </source>
</evidence>
<dbReference type="Proteomes" id="UP001338125">
    <property type="component" value="Unassembled WGS sequence"/>
</dbReference>
<feature type="compositionally biased region" description="Acidic residues" evidence="1">
    <location>
        <begin position="973"/>
        <end position="989"/>
    </location>
</feature>
<gene>
    <name evidence="2" type="ORF">PT974_04699</name>
</gene>